<dbReference type="PROSITE" id="PS51257">
    <property type="entry name" value="PROKAR_LIPOPROTEIN"/>
    <property type="match status" value="1"/>
</dbReference>
<dbReference type="GO" id="GO:0016787">
    <property type="term" value="F:hydrolase activity"/>
    <property type="evidence" value="ECO:0007669"/>
    <property type="project" value="UniProtKB-KW"/>
</dbReference>
<name>A0A0M3DE03_9FIRM</name>
<proteinExistence type="inferred from homology"/>
<protein>
    <submittedName>
        <fullName evidence="3">Nucleotidase</fullName>
    </submittedName>
</protein>
<evidence type="ECO:0000313" key="4">
    <source>
        <dbReference type="Proteomes" id="UP000034407"/>
    </source>
</evidence>
<dbReference type="Gene3D" id="3.60.21.10">
    <property type="match status" value="1"/>
</dbReference>
<keyword evidence="1" id="KW-0547">Nucleotide-binding</keyword>
<organism evidence="3 4">
    <name type="scientific">Paraclostridium benzoelyticum</name>
    <dbReference type="NCBI Taxonomy" id="1629550"/>
    <lineage>
        <taxon>Bacteria</taxon>
        <taxon>Bacillati</taxon>
        <taxon>Bacillota</taxon>
        <taxon>Clostridia</taxon>
        <taxon>Peptostreptococcales</taxon>
        <taxon>Peptostreptococcaceae</taxon>
        <taxon>Paraclostridium</taxon>
    </lineage>
</organism>
<keyword evidence="1" id="KW-0378">Hydrolase</keyword>
<reference evidence="3 4" key="1">
    <citation type="submission" date="2015-04" db="EMBL/GenBank/DDBJ databases">
        <title>Microcin producing Clostridium sp. JC272T.</title>
        <authorList>
            <person name="Jyothsna T."/>
            <person name="Sasikala C."/>
            <person name="Ramana C."/>
        </authorList>
    </citation>
    <scope>NUCLEOTIDE SEQUENCE [LARGE SCALE GENOMIC DNA]</scope>
    <source>
        <strain evidence="3 4">JC272</strain>
    </source>
</reference>
<dbReference type="SUPFAM" id="SSF56300">
    <property type="entry name" value="Metallo-dependent phosphatases"/>
    <property type="match status" value="1"/>
</dbReference>
<dbReference type="PRINTS" id="PR01607">
    <property type="entry name" value="APYRASEFAMLY"/>
</dbReference>
<evidence type="ECO:0000256" key="1">
    <source>
        <dbReference type="RuleBase" id="RU362119"/>
    </source>
</evidence>
<comment type="caution">
    <text evidence="3">The sequence shown here is derived from an EMBL/GenBank/DDBJ whole genome shotgun (WGS) entry which is preliminary data.</text>
</comment>
<accession>A0A0M3DE03</accession>
<dbReference type="GO" id="GO:0030288">
    <property type="term" value="C:outer membrane-bounded periplasmic space"/>
    <property type="evidence" value="ECO:0007669"/>
    <property type="project" value="TreeGrafter"/>
</dbReference>
<dbReference type="PANTHER" id="PTHR11575">
    <property type="entry name" value="5'-NUCLEOTIDASE-RELATED"/>
    <property type="match status" value="1"/>
</dbReference>
<evidence type="ECO:0000259" key="2">
    <source>
        <dbReference type="Pfam" id="PF00149"/>
    </source>
</evidence>
<dbReference type="EMBL" id="LBBT01000292">
    <property type="protein sequence ID" value="KKY00356.1"/>
    <property type="molecule type" value="Genomic_DNA"/>
</dbReference>
<gene>
    <name evidence="3" type="ORF">VN21_14555</name>
</gene>
<dbReference type="InterPro" id="IPR029052">
    <property type="entry name" value="Metallo-depent_PP-like"/>
</dbReference>
<dbReference type="Proteomes" id="UP000034407">
    <property type="component" value="Unassembled WGS sequence"/>
</dbReference>
<dbReference type="InterPro" id="IPR004843">
    <property type="entry name" value="Calcineurin-like_PHP"/>
</dbReference>
<dbReference type="InterPro" id="IPR006179">
    <property type="entry name" value="5_nucleotidase/apyrase"/>
</dbReference>
<dbReference type="PATRIC" id="fig|1629550.3.peg.2385"/>
<sequence length="479" mass="53959">MTNKGCIMNKKIFGGLLITSMLLISGCTSTKTTDVNILATTDLHGVLPNELSEYVANEKKKDKNITLVDAGDFCDSEFGVSGDMEKFFEQTGKDRLENNIQYRDMPLAKEMKDIGYDTVTLGNHEFLGSKKELDNMITSFEKQGVSVLSANTYKSNGESYTKPYVIKEVETPEGTVKLGILGLTIKEVGESKYWDGEKLVENKSLELKDQAGFKGELYMTDLVEDAKKWVKVMKEKDKADVIVAVAHTGEKPKKPRHPGNRIQDLATQVDGIDAIVAGHNHVQIKQNDYKNKSGEKVIVTEPGKHGECISKINLKLEKDGDKWEVIDKSSDIVQFEKSKKALNEMCNNIGIFGSVLFDKKDNLGEEISFGKTMKFKWNKLYVFSPKTPREKIYNTVGYKFLNIAESNEPQLVFMNGNEVVLYMSGEERCAPYSFDFKKSDFNDGVLTIRSDKNDCFRMEEGEENTYTNSPTIKFVYTSK</sequence>
<feature type="domain" description="Calcineurin-like phosphoesterase" evidence="2">
    <location>
        <begin position="36"/>
        <end position="282"/>
    </location>
</feature>
<dbReference type="PANTHER" id="PTHR11575:SF6">
    <property type="entry name" value="2',3'-CYCLIC-NUCLEOTIDE 2'-PHOSPHODIESTERASE_3'-NUCLEOTIDASE"/>
    <property type="match status" value="1"/>
</dbReference>
<dbReference type="GO" id="GO:0009166">
    <property type="term" value="P:nucleotide catabolic process"/>
    <property type="evidence" value="ECO:0007669"/>
    <property type="project" value="InterPro"/>
</dbReference>
<comment type="similarity">
    <text evidence="1">Belongs to the 5'-nucleotidase family.</text>
</comment>
<evidence type="ECO:0000313" key="3">
    <source>
        <dbReference type="EMBL" id="KKY00356.1"/>
    </source>
</evidence>
<dbReference type="GO" id="GO:0000166">
    <property type="term" value="F:nucleotide binding"/>
    <property type="evidence" value="ECO:0007669"/>
    <property type="project" value="UniProtKB-KW"/>
</dbReference>
<keyword evidence="4" id="KW-1185">Reference proteome</keyword>
<dbReference type="AlphaFoldDB" id="A0A0M3DE03"/>
<dbReference type="Pfam" id="PF00149">
    <property type="entry name" value="Metallophos"/>
    <property type="match status" value="1"/>
</dbReference>